<dbReference type="SUPFAM" id="SSF53335">
    <property type="entry name" value="S-adenosyl-L-methionine-dependent methyltransferases"/>
    <property type="match status" value="1"/>
</dbReference>
<dbReference type="Pfam" id="PF08241">
    <property type="entry name" value="Methyltransf_11"/>
    <property type="match status" value="1"/>
</dbReference>
<name>A0A9X3XE66_9BACT</name>
<comment type="caution">
    <text evidence="2">The sequence shown here is derived from an EMBL/GenBank/DDBJ whole genome shotgun (WGS) entry which is preliminary data.</text>
</comment>
<dbReference type="RefSeq" id="WP_372518244.1">
    <property type="nucleotide sequence ID" value="NZ_JAGTJJ010000081.1"/>
</dbReference>
<dbReference type="GO" id="GO:0032259">
    <property type="term" value="P:methylation"/>
    <property type="evidence" value="ECO:0007669"/>
    <property type="project" value="UniProtKB-KW"/>
</dbReference>
<keyword evidence="2" id="KW-0808">Transferase</keyword>
<dbReference type="AlphaFoldDB" id="A0A9X3XE66"/>
<dbReference type="Proteomes" id="UP001151081">
    <property type="component" value="Unassembled WGS sequence"/>
</dbReference>
<dbReference type="Gene3D" id="3.40.50.150">
    <property type="entry name" value="Vaccinia Virus protein VP39"/>
    <property type="match status" value="1"/>
</dbReference>
<accession>A0A9X3XE66</accession>
<dbReference type="InterPro" id="IPR029063">
    <property type="entry name" value="SAM-dependent_MTases_sf"/>
</dbReference>
<protein>
    <submittedName>
        <fullName evidence="2">Methyltransferase domain-containing protein</fullName>
    </submittedName>
</protein>
<dbReference type="EMBL" id="JAGTJJ010000081">
    <property type="protein sequence ID" value="MDC3988724.1"/>
    <property type="molecule type" value="Genomic_DNA"/>
</dbReference>
<evidence type="ECO:0000313" key="2">
    <source>
        <dbReference type="EMBL" id="MDC3988724.1"/>
    </source>
</evidence>
<evidence type="ECO:0000313" key="3">
    <source>
        <dbReference type="Proteomes" id="UP001151081"/>
    </source>
</evidence>
<proteinExistence type="predicted"/>
<reference evidence="2 3" key="1">
    <citation type="submission" date="2021-04" db="EMBL/GenBank/DDBJ databases">
        <title>Genome analysis of Polyangium sp.</title>
        <authorList>
            <person name="Li Y."/>
            <person name="Wang J."/>
        </authorList>
    </citation>
    <scope>NUCLEOTIDE SEQUENCE [LARGE SCALE GENOMIC DNA]</scope>
    <source>
        <strain evidence="2 3">SDU14</strain>
    </source>
</reference>
<dbReference type="GO" id="GO:0008757">
    <property type="term" value="F:S-adenosylmethionine-dependent methyltransferase activity"/>
    <property type="evidence" value="ECO:0007669"/>
    <property type="project" value="InterPro"/>
</dbReference>
<evidence type="ECO:0000259" key="1">
    <source>
        <dbReference type="Pfam" id="PF08241"/>
    </source>
</evidence>
<sequence length="48" mass="5807">MAFNQRTHRFPNTRFVEGDAERLPFADSAFDVVRRDWHGTFRRLRAQQ</sequence>
<organism evidence="2 3">
    <name type="scientific">Polyangium jinanense</name>
    <dbReference type="NCBI Taxonomy" id="2829994"/>
    <lineage>
        <taxon>Bacteria</taxon>
        <taxon>Pseudomonadati</taxon>
        <taxon>Myxococcota</taxon>
        <taxon>Polyangia</taxon>
        <taxon>Polyangiales</taxon>
        <taxon>Polyangiaceae</taxon>
        <taxon>Polyangium</taxon>
    </lineage>
</organism>
<feature type="domain" description="Methyltransferase type 11" evidence="1">
    <location>
        <begin position="5"/>
        <end position="33"/>
    </location>
</feature>
<gene>
    <name evidence="2" type="ORF">KEG57_50125</name>
</gene>
<keyword evidence="3" id="KW-1185">Reference proteome</keyword>
<keyword evidence="2" id="KW-0489">Methyltransferase</keyword>
<dbReference type="InterPro" id="IPR013216">
    <property type="entry name" value="Methyltransf_11"/>
</dbReference>